<protein>
    <submittedName>
        <fullName evidence="2">Uncharacterized protein</fullName>
    </submittedName>
</protein>
<dbReference type="Proteomes" id="UP000184471">
    <property type="component" value="Unassembled WGS sequence"/>
</dbReference>
<dbReference type="EMBL" id="FQVX01000001">
    <property type="protein sequence ID" value="SHF83685.1"/>
    <property type="molecule type" value="Genomic_DNA"/>
</dbReference>
<proteinExistence type="predicted"/>
<keyword evidence="1" id="KW-1133">Transmembrane helix</keyword>
<gene>
    <name evidence="2" type="ORF">SAMN05444351_0973</name>
</gene>
<feature type="transmembrane region" description="Helical" evidence="1">
    <location>
        <begin position="153"/>
        <end position="171"/>
    </location>
</feature>
<feature type="transmembrane region" description="Helical" evidence="1">
    <location>
        <begin position="54"/>
        <end position="72"/>
    </location>
</feature>
<keyword evidence="1" id="KW-0812">Transmembrane</keyword>
<accession>A0A1M5EWS0</accession>
<reference evidence="2 3" key="1">
    <citation type="submission" date="2016-11" db="EMBL/GenBank/DDBJ databases">
        <authorList>
            <person name="Jaros S."/>
            <person name="Januszkiewicz K."/>
            <person name="Wedrychowicz H."/>
        </authorList>
    </citation>
    <scope>NUCLEOTIDE SEQUENCE [LARGE SCALE GENOMIC DNA]</scope>
    <source>
        <strain evidence="2 3">DSM 45408</strain>
    </source>
</reference>
<evidence type="ECO:0000313" key="2">
    <source>
        <dbReference type="EMBL" id="SHF83685.1"/>
    </source>
</evidence>
<feature type="transmembrane region" description="Helical" evidence="1">
    <location>
        <begin position="93"/>
        <end position="117"/>
    </location>
</feature>
<dbReference type="AlphaFoldDB" id="A0A1M5EWS0"/>
<organism evidence="2 3">
    <name type="scientific">Geodermatophilus nigrescens</name>
    <dbReference type="NCBI Taxonomy" id="1070870"/>
    <lineage>
        <taxon>Bacteria</taxon>
        <taxon>Bacillati</taxon>
        <taxon>Actinomycetota</taxon>
        <taxon>Actinomycetes</taxon>
        <taxon>Geodermatophilales</taxon>
        <taxon>Geodermatophilaceae</taxon>
        <taxon>Geodermatophilus</taxon>
    </lineage>
</organism>
<evidence type="ECO:0000256" key="1">
    <source>
        <dbReference type="SAM" id="Phobius"/>
    </source>
</evidence>
<sequence length="204" mass="19447">MDGVPVSSAVVRWPALLAATGTVLPWGPVLAAGGAGLATAGAMAVVPPGGDGLLLVLGVLVLVTGVAVAGEDPSAAVAEVAPVGPRRRLAARLLLVLPVSAAALAGVWVQAVLAGAAPGRGPVLLWVSLAAVATAVGAAAARSAAAVPGPPAAAAVLGAGLLAVPLLPASVTGLPPWDSTAERVAWALAVSAVVLARATRDRAA</sequence>
<keyword evidence="3" id="KW-1185">Reference proteome</keyword>
<keyword evidence="1" id="KW-0472">Membrane</keyword>
<name>A0A1M5EWS0_9ACTN</name>
<feature type="transmembrane region" description="Helical" evidence="1">
    <location>
        <begin position="123"/>
        <end position="141"/>
    </location>
</feature>
<evidence type="ECO:0000313" key="3">
    <source>
        <dbReference type="Proteomes" id="UP000184471"/>
    </source>
</evidence>
<dbReference type="STRING" id="1070870.SAMN05444351_0973"/>